<name>C6JSI5_SORBI</name>
<accession>C6JSI5</accession>
<gene>
    <name evidence="1" type="primary">Sb0877s002020</name>
    <name evidence="1" type="ORF">SORBIDRAFT_0877s002020</name>
</gene>
<organism evidence="1">
    <name type="scientific">Sorghum bicolor</name>
    <name type="common">Sorghum</name>
    <name type="synonym">Sorghum vulgare</name>
    <dbReference type="NCBI Taxonomy" id="4558"/>
    <lineage>
        <taxon>Eukaryota</taxon>
        <taxon>Viridiplantae</taxon>
        <taxon>Streptophyta</taxon>
        <taxon>Embryophyta</taxon>
        <taxon>Tracheophyta</taxon>
        <taxon>Spermatophyta</taxon>
        <taxon>Magnoliopsida</taxon>
        <taxon>Liliopsida</taxon>
        <taxon>Poales</taxon>
        <taxon>Poaceae</taxon>
        <taxon>PACMAD clade</taxon>
        <taxon>Panicoideae</taxon>
        <taxon>Andropogonodae</taxon>
        <taxon>Andropogoneae</taxon>
        <taxon>Sorghinae</taxon>
        <taxon>Sorghum</taxon>
    </lineage>
</organism>
<dbReference type="HOGENOM" id="CLU_3056729_0_0_1"/>
<protein>
    <submittedName>
        <fullName evidence="1">Uncharacterized protein</fullName>
    </submittedName>
</protein>
<proteinExistence type="predicted"/>
<feature type="non-terminal residue" evidence="1">
    <location>
        <position position="54"/>
    </location>
</feature>
<dbReference type="EMBL" id="GL003470">
    <property type="protein sequence ID" value="EES20554.1"/>
    <property type="molecule type" value="Genomic_DNA"/>
</dbReference>
<reference evidence="1" key="1">
    <citation type="journal article" date="2009" name="Nature">
        <title>The Sorghum bicolor genome and the diversification of grasses.</title>
        <authorList>
            <person name="Paterson A.H."/>
            <person name="Bowers J.E."/>
            <person name="Bruggmann R."/>
            <person name="Dubchak I."/>
            <person name="Grimwood J."/>
            <person name="Gundlach H."/>
            <person name="Haberer G."/>
            <person name="Hellsten U."/>
            <person name="Mitros T."/>
            <person name="Poliakov A."/>
            <person name="Schmutz J."/>
            <person name="Spannagl M."/>
            <person name="Tang H."/>
            <person name="Wang X."/>
            <person name="Wicker T."/>
            <person name="Bharti A.K."/>
            <person name="Chapman J."/>
            <person name="Feltus F.A."/>
            <person name="Gowik U."/>
            <person name="Grigoriev I.V."/>
            <person name="Lyons E."/>
            <person name="Maher C.A."/>
            <person name="Martis M."/>
            <person name="Narechania A."/>
            <person name="Otillar R.P."/>
            <person name="Penning B.W."/>
            <person name="Salamov A.A."/>
            <person name="Wang Y."/>
            <person name="Zhang L."/>
            <person name="Carpita N.C."/>
            <person name="Freeling M."/>
            <person name="Gingle A.R."/>
            <person name="Hash C.T."/>
            <person name="Keller B."/>
            <person name="Klein P."/>
            <person name="Kresovich S."/>
            <person name="McCann M.C."/>
            <person name="Ming R."/>
            <person name="Peterson D.G."/>
            <person name="Mehboob-ur-Rahman"/>
            <person name="Ware D."/>
            <person name="Westhoff P."/>
            <person name="Mayer K.F."/>
            <person name="Messing J."/>
            <person name="Rokhsar D.S."/>
        </authorList>
    </citation>
    <scope>NUCLEOTIDE SEQUENCE [LARGE SCALE GENOMIC DNA]</scope>
</reference>
<evidence type="ECO:0000313" key="1">
    <source>
        <dbReference type="EMBL" id="EES20554.1"/>
    </source>
</evidence>
<dbReference type="AlphaFoldDB" id="C6JSI5"/>
<sequence length="54" mass="6663">MNLVYYWYYTRGQIKDSHAPMSIKLLFWIERKCTKYPSLLQSQKYAVWVSDLWI</sequence>